<evidence type="ECO:0000256" key="7">
    <source>
        <dbReference type="ARBA" id="ARBA00023049"/>
    </source>
</evidence>
<feature type="binding site" evidence="8">
    <location>
        <position position="133"/>
    </location>
    <ligand>
        <name>Zn(2+)</name>
        <dbReference type="ChEBI" id="CHEBI:29105"/>
        <note>catalytic</note>
    </ligand>
</feature>
<dbReference type="GO" id="GO:0004222">
    <property type="term" value="F:metalloendopeptidase activity"/>
    <property type="evidence" value="ECO:0007669"/>
    <property type="project" value="InterPro"/>
</dbReference>
<feature type="chain" id="PRO_5017089450" description="Putative beta-barrel assembly-enhancing protease" evidence="8">
    <location>
        <begin position="28"/>
        <end position="483"/>
    </location>
</feature>
<dbReference type="InterPro" id="IPR051156">
    <property type="entry name" value="Mito/Outer_Membr_Metalloprot"/>
</dbReference>
<gene>
    <name evidence="10" type="ORF">DU002_07855</name>
</gene>
<dbReference type="EMBL" id="QPID01000004">
    <property type="protein sequence ID" value="RCU50582.1"/>
    <property type="molecule type" value="Genomic_DNA"/>
</dbReference>
<evidence type="ECO:0000256" key="3">
    <source>
        <dbReference type="ARBA" id="ARBA00022729"/>
    </source>
</evidence>
<dbReference type="InterPro" id="IPR030873">
    <property type="entry name" value="Protease_BepA"/>
</dbReference>
<reference evidence="10 11" key="1">
    <citation type="submission" date="2018-07" db="EMBL/GenBank/DDBJ databases">
        <title>Corallincola holothuriorum sp. nov., a new facultative anaerobe isolated from sea cucumber Apostichopus japonicus.</title>
        <authorList>
            <person name="Xia H."/>
        </authorList>
    </citation>
    <scope>NUCLEOTIDE SEQUENCE [LARGE SCALE GENOMIC DNA]</scope>
    <source>
        <strain evidence="10 11">C4</strain>
    </source>
</reference>
<comment type="function">
    <text evidence="8">Functions as both a chaperone and a metalloprotease. Maintains the integrity of the outer membrane by promoting either the assembly or the elimination of outer membrane proteins, depending on their folding state.</text>
</comment>
<dbReference type="InterPro" id="IPR011990">
    <property type="entry name" value="TPR-like_helical_dom_sf"/>
</dbReference>
<evidence type="ECO:0000313" key="11">
    <source>
        <dbReference type="Proteomes" id="UP000252558"/>
    </source>
</evidence>
<protein>
    <recommendedName>
        <fullName evidence="8">Putative beta-barrel assembly-enhancing protease</fullName>
        <ecNumber evidence="8">3.4.-.-</ecNumber>
    </recommendedName>
</protein>
<feature type="domain" description="Peptidase M48" evidence="9">
    <location>
        <begin position="70"/>
        <end position="256"/>
    </location>
</feature>
<comment type="subcellular location">
    <subcellularLocation>
        <location evidence="8">Periplasm</location>
    </subcellularLocation>
</comment>
<dbReference type="GO" id="GO:0042597">
    <property type="term" value="C:periplasmic space"/>
    <property type="evidence" value="ECO:0007669"/>
    <property type="project" value="UniProtKB-SubCell"/>
</dbReference>
<dbReference type="OrthoDB" id="9810445at2"/>
<evidence type="ECO:0000256" key="1">
    <source>
        <dbReference type="ARBA" id="ARBA00022670"/>
    </source>
</evidence>
<dbReference type="EC" id="3.4.-.-" evidence="8"/>
<dbReference type="HAMAP" id="MF_00997">
    <property type="entry name" value="Protease_BepA"/>
    <property type="match status" value="1"/>
</dbReference>
<feature type="signal peptide" evidence="8">
    <location>
        <begin position="1"/>
        <end position="27"/>
    </location>
</feature>
<keyword evidence="5 8" id="KW-0378">Hydrolase</keyword>
<feature type="binding site" evidence="8">
    <location>
        <position position="137"/>
    </location>
    <ligand>
        <name>Zn(2+)</name>
        <dbReference type="ChEBI" id="CHEBI:29105"/>
        <note>catalytic</note>
    </ligand>
</feature>
<feature type="active site" evidence="8">
    <location>
        <position position="134"/>
    </location>
</feature>
<keyword evidence="3 8" id="KW-0732">Signal</keyword>
<dbReference type="SUPFAM" id="SSF48452">
    <property type="entry name" value="TPR-like"/>
    <property type="match status" value="1"/>
</dbReference>
<evidence type="ECO:0000256" key="2">
    <source>
        <dbReference type="ARBA" id="ARBA00022723"/>
    </source>
</evidence>
<comment type="cofactor">
    <cofactor evidence="8">
        <name>Zn(2+)</name>
        <dbReference type="ChEBI" id="CHEBI:29105"/>
    </cofactor>
    <text evidence="8">Binds 1 zinc ion per subunit.</text>
</comment>
<keyword evidence="6 8" id="KW-0862">Zinc</keyword>
<keyword evidence="2 8" id="KW-0479">Metal-binding</keyword>
<evidence type="ECO:0000256" key="5">
    <source>
        <dbReference type="ARBA" id="ARBA00022801"/>
    </source>
</evidence>
<dbReference type="Gene3D" id="1.25.40.10">
    <property type="entry name" value="Tetratricopeptide repeat domain"/>
    <property type="match status" value="1"/>
</dbReference>
<dbReference type="GO" id="GO:0051603">
    <property type="term" value="P:proteolysis involved in protein catabolic process"/>
    <property type="evidence" value="ECO:0007669"/>
    <property type="project" value="TreeGrafter"/>
</dbReference>
<comment type="caution">
    <text evidence="10">The sequence shown here is derived from an EMBL/GenBank/DDBJ whole genome shotgun (WGS) entry which is preliminary data.</text>
</comment>
<comment type="similarity">
    <text evidence="8">Belongs to the peptidase M48 family. BepA subfamily.</text>
</comment>
<keyword evidence="11" id="KW-1185">Reference proteome</keyword>
<evidence type="ECO:0000259" key="9">
    <source>
        <dbReference type="Pfam" id="PF01435"/>
    </source>
</evidence>
<name>A0A368NJ25_9GAMM</name>
<organism evidence="10 11">
    <name type="scientific">Corallincola holothuriorum</name>
    <dbReference type="NCBI Taxonomy" id="2282215"/>
    <lineage>
        <taxon>Bacteria</taxon>
        <taxon>Pseudomonadati</taxon>
        <taxon>Pseudomonadota</taxon>
        <taxon>Gammaproteobacteria</taxon>
        <taxon>Alteromonadales</taxon>
        <taxon>Psychromonadaceae</taxon>
        <taxon>Corallincola</taxon>
    </lineage>
</organism>
<feature type="binding site" evidence="8">
    <location>
        <position position="198"/>
    </location>
    <ligand>
        <name>Zn(2+)</name>
        <dbReference type="ChEBI" id="CHEBI:29105"/>
        <note>catalytic</note>
    </ligand>
</feature>
<dbReference type="CDD" id="cd07333">
    <property type="entry name" value="M48C_bepA_like"/>
    <property type="match status" value="1"/>
</dbReference>
<dbReference type="PANTHER" id="PTHR22726:SF1">
    <property type="entry name" value="METALLOENDOPEPTIDASE OMA1, MITOCHONDRIAL"/>
    <property type="match status" value="1"/>
</dbReference>
<dbReference type="AlphaFoldDB" id="A0A368NJ25"/>
<keyword evidence="1 8" id="KW-0645">Protease</keyword>
<dbReference type="GO" id="GO:0008270">
    <property type="term" value="F:zinc ion binding"/>
    <property type="evidence" value="ECO:0007669"/>
    <property type="project" value="UniProtKB-UniRule"/>
</dbReference>
<evidence type="ECO:0000313" key="10">
    <source>
        <dbReference type="EMBL" id="RCU50582.1"/>
    </source>
</evidence>
<dbReference type="Pfam" id="PF01435">
    <property type="entry name" value="Peptidase_M48"/>
    <property type="match status" value="1"/>
</dbReference>
<accession>A0A368NJ25</accession>
<dbReference type="InterPro" id="IPR001915">
    <property type="entry name" value="Peptidase_M48"/>
</dbReference>
<evidence type="ECO:0000256" key="6">
    <source>
        <dbReference type="ARBA" id="ARBA00022833"/>
    </source>
</evidence>
<evidence type="ECO:0000256" key="4">
    <source>
        <dbReference type="ARBA" id="ARBA00022764"/>
    </source>
</evidence>
<dbReference type="Gene3D" id="3.30.2010.10">
    <property type="entry name" value="Metalloproteases ('zincins'), catalytic domain"/>
    <property type="match status" value="1"/>
</dbReference>
<keyword evidence="4 8" id="KW-0574">Periplasm</keyword>
<dbReference type="Proteomes" id="UP000252558">
    <property type="component" value="Unassembled WGS sequence"/>
</dbReference>
<sequence precursor="true">MAPLRRKIALASAVAVAIFCLGQTARANDLPDIGTAAVGTLTLQKEAIIGDFYMRQMRGTQPLVNDPLLADYIQQLGYRLLANASSINFPYTFFLVNNPEINAFAFFGGHIGINTGLFLYADQESELASVFAHEIAHVTQRHLARMMEAQAKAAPATMAALAGSILLAIVNPQAGMAGLSGTMAASQQSSINYTRANEEEADRIGIKNLAASGFDPRGMPEFFGKMAAKYRFSSKPPQMLLTHPLPESRISDARNRAEQYPKASKKASLQFELAKARVTVRFNPEKPQIILNTMQRALQKQTYNIREAAEYGYALALTDTGNADKARELLTRLNKNDPNNLYYIDTLTDLDVRARNYKGAEERLQQQLLLRSDSNVININLASVYIEQQKFTDAASLLEKFQPLAKDNMLVYSMMIQAYQGAGKQAQMHQAKAEQFALVGAFSRAIKELHVAHPLLEGNVIEQSRVEERIRQFRELENQLKNL</sequence>
<feature type="active site" description="Proton donor" evidence="8">
    <location>
        <position position="202"/>
    </location>
</feature>
<dbReference type="PANTHER" id="PTHR22726">
    <property type="entry name" value="METALLOENDOPEPTIDASE OMA1"/>
    <property type="match status" value="1"/>
</dbReference>
<evidence type="ECO:0000256" key="8">
    <source>
        <dbReference type="HAMAP-Rule" id="MF_00997"/>
    </source>
</evidence>
<dbReference type="GO" id="GO:0016020">
    <property type="term" value="C:membrane"/>
    <property type="evidence" value="ECO:0007669"/>
    <property type="project" value="InterPro"/>
</dbReference>
<proteinExistence type="inferred from homology"/>
<keyword evidence="7 8" id="KW-0482">Metalloprotease</keyword>